<dbReference type="Pfam" id="PF14541">
    <property type="entry name" value="TAXi_C"/>
    <property type="match status" value="1"/>
</dbReference>
<sequence>MAKNIPFIFLLLTIIVATLSKGSLAGTVFELIHKDHINLPETRYELLTQMLQRGNSNRPGAAPLVAGRYNGSVTGHYFAKIKMGTPAQELLMDIDTGSDVTWMNCLHNGKQVKQNPTGFIFKADKSRSFREIQCGSPTCRTFIDIDKCRSGRQRTCGFNFRYRDVQMHVVLASETVTLDLKNGKTAQLRDVLVGCSDYSSDMDGATNGASGVLGLSYSKLSLRSKTSESFGNKLSYCLLDPLTPIDKSSYLIFGSYEGVNIRFDQIMQYTYLIQAGSYYGLNIKDACVNGKCNILLNLPTKPLVFNSKGHGGVVIDTGTLATLLVEEAYMPIIGALDAFYKDFKITKQGPFEVCYTKGRNKRFPKAPKLKFVFNDGKEFEPHPESYVIDIDENMSCLGFINIGKVSLGINSVFGIGLQQRFFWELDLKNNKLGFASSNCIVGS</sequence>
<keyword evidence="2" id="KW-0645">Protease</keyword>
<evidence type="ECO:0000256" key="6">
    <source>
        <dbReference type="SAM" id="SignalP"/>
    </source>
</evidence>
<dbReference type="PANTHER" id="PTHR47967:SF69">
    <property type="entry name" value="ASPARTIC PROTEINASE NANA, CHLOROPLAST"/>
    <property type="match status" value="1"/>
</dbReference>
<dbReference type="GO" id="GO:0004190">
    <property type="term" value="F:aspartic-type endopeptidase activity"/>
    <property type="evidence" value="ECO:0007669"/>
    <property type="project" value="UniProtKB-KW"/>
</dbReference>
<dbReference type="InterPro" id="IPR033121">
    <property type="entry name" value="PEPTIDASE_A1"/>
</dbReference>
<proteinExistence type="inferred from homology"/>
<protein>
    <recommendedName>
        <fullName evidence="7">Peptidase A1 domain-containing protein</fullName>
    </recommendedName>
</protein>
<keyword evidence="3" id="KW-0064">Aspartyl protease</keyword>
<keyword evidence="5" id="KW-0325">Glycoprotein</keyword>
<dbReference type="InterPro" id="IPR021109">
    <property type="entry name" value="Peptidase_aspartic_dom_sf"/>
</dbReference>
<keyword evidence="6" id="KW-0732">Signal</keyword>
<dbReference type="InterPro" id="IPR032799">
    <property type="entry name" value="TAXi_C"/>
</dbReference>
<dbReference type="CDD" id="cd05476">
    <property type="entry name" value="pepsin_A_like_plant"/>
    <property type="match status" value="1"/>
</dbReference>
<evidence type="ECO:0000259" key="7">
    <source>
        <dbReference type="PROSITE" id="PS51767"/>
    </source>
</evidence>
<dbReference type="AlphaFoldDB" id="A0ABD3BCA8"/>
<organism evidence="8 9">
    <name type="scientific">Castilleja foliolosa</name>
    <dbReference type="NCBI Taxonomy" id="1961234"/>
    <lineage>
        <taxon>Eukaryota</taxon>
        <taxon>Viridiplantae</taxon>
        <taxon>Streptophyta</taxon>
        <taxon>Embryophyta</taxon>
        <taxon>Tracheophyta</taxon>
        <taxon>Spermatophyta</taxon>
        <taxon>Magnoliopsida</taxon>
        <taxon>eudicotyledons</taxon>
        <taxon>Gunneridae</taxon>
        <taxon>Pentapetalae</taxon>
        <taxon>asterids</taxon>
        <taxon>lamiids</taxon>
        <taxon>Lamiales</taxon>
        <taxon>Orobanchaceae</taxon>
        <taxon>Pedicularideae</taxon>
        <taxon>Castillejinae</taxon>
        <taxon>Castilleja</taxon>
    </lineage>
</organism>
<evidence type="ECO:0000256" key="2">
    <source>
        <dbReference type="ARBA" id="ARBA00022670"/>
    </source>
</evidence>
<feature type="chain" id="PRO_5044742665" description="Peptidase A1 domain-containing protein" evidence="6">
    <location>
        <begin position="26"/>
        <end position="443"/>
    </location>
</feature>
<dbReference type="EMBL" id="JAVIJP010000100">
    <property type="protein sequence ID" value="KAL3614894.1"/>
    <property type="molecule type" value="Genomic_DNA"/>
</dbReference>
<dbReference type="InterPro" id="IPR034161">
    <property type="entry name" value="Pepsin-like_plant"/>
</dbReference>
<evidence type="ECO:0000256" key="5">
    <source>
        <dbReference type="ARBA" id="ARBA00023180"/>
    </source>
</evidence>
<dbReference type="PROSITE" id="PS51767">
    <property type="entry name" value="PEPTIDASE_A1"/>
    <property type="match status" value="1"/>
</dbReference>
<evidence type="ECO:0000313" key="9">
    <source>
        <dbReference type="Proteomes" id="UP001632038"/>
    </source>
</evidence>
<feature type="domain" description="Peptidase A1" evidence="7">
    <location>
        <begin position="77"/>
        <end position="435"/>
    </location>
</feature>
<evidence type="ECO:0000313" key="8">
    <source>
        <dbReference type="EMBL" id="KAL3614894.1"/>
    </source>
</evidence>
<dbReference type="Gene3D" id="2.40.70.10">
    <property type="entry name" value="Acid Proteases"/>
    <property type="match status" value="2"/>
</dbReference>
<accession>A0ABD3BCA8</accession>
<dbReference type="InterPro" id="IPR032861">
    <property type="entry name" value="TAXi_N"/>
</dbReference>
<dbReference type="GO" id="GO:0006508">
    <property type="term" value="P:proteolysis"/>
    <property type="evidence" value="ECO:0007669"/>
    <property type="project" value="UniProtKB-KW"/>
</dbReference>
<comment type="similarity">
    <text evidence="1">Belongs to the peptidase A1 family.</text>
</comment>
<gene>
    <name evidence="8" type="ORF">CASFOL_040555</name>
</gene>
<dbReference type="InterPro" id="IPR051708">
    <property type="entry name" value="Plant_Aspart_Prot_A1"/>
</dbReference>
<feature type="signal peptide" evidence="6">
    <location>
        <begin position="1"/>
        <end position="25"/>
    </location>
</feature>
<evidence type="ECO:0000256" key="4">
    <source>
        <dbReference type="ARBA" id="ARBA00022801"/>
    </source>
</evidence>
<comment type="caution">
    <text evidence="8">The sequence shown here is derived from an EMBL/GenBank/DDBJ whole genome shotgun (WGS) entry which is preliminary data.</text>
</comment>
<evidence type="ECO:0000256" key="1">
    <source>
        <dbReference type="ARBA" id="ARBA00007447"/>
    </source>
</evidence>
<name>A0ABD3BCA8_9LAMI</name>
<dbReference type="Proteomes" id="UP001632038">
    <property type="component" value="Unassembled WGS sequence"/>
</dbReference>
<dbReference type="Pfam" id="PF14543">
    <property type="entry name" value="TAXi_N"/>
    <property type="match status" value="1"/>
</dbReference>
<reference evidence="9" key="1">
    <citation type="journal article" date="2024" name="IScience">
        <title>Strigolactones Initiate the Formation of Haustorium-like Structures in Castilleja.</title>
        <authorList>
            <person name="Buerger M."/>
            <person name="Peterson D."/>
            <person name="Chory J."/>
        </authorList>
    </citation>
    <scope>NUCLEOTIDE SEQUENCE [LARGE SCALE GENOMIC DNA]</scope>
</reference>
<dbReference type="SUPFAM" id="SSF50630">
    <property type="entry name" value="Acid proteases"/>
    <property type="match status" value="1"/>
</dbReference>
<evidence type="ECO:0000256" key="3">
    <source>
        <dbReference type="ARBA" id="ARBA00022750"/>
    </source>
</evidence>
<dbReference type="PANTHER" id="PTHR47967">
    <property type="entry name" value="OS07G0603500 PROTEIN-RELATED"/>
    <property type="match status" value="1"/>
</dbReference>
<keyword evidence="9" id="KW-1185">Reference proteome</keyword>
<keyword evidence="4" id="KW-0378">Hydrolase</keyword>